<dbReference type="RefSeq" id="WP_109651916.1">
    <property type="nucleotide sequence ID" value="NZ_CP029145.1"/>
</dbReference>
<evidence type="ECO:0000313" key="2">
    <source>
        <dbReference type="Proteomes" id="UP000245999"/>
    </source>
</evidence>
<dbReference type="OrthoDB" id="960257at2"/>
<accession>A0A2Z3GD97</accession>
<dbReference type="Proteomes" id="UP000245999">
    <property type="component" value="Chromosome"/>
</dbReference>
<sequence>MVALMAVLGVSRTTVFAWFERWEMGGLAGLANAPGQGRPPVLTAADEQPVCQAVGQNRQQLKEVTATLRRDLNKEFSPKTLKRFLKGLAGRGDGFGMA</sequence>
<protein>
    <submittedName>
        <fullName evidence="1">Uncharacterized protein</fullName>
    </submittedName>
</protein>
<keyword evidence="2" id="KW-1185">Reference proteome</keyword>
<evidence type="ECO:0000313" key="1">
    <source>
        <dbReference type="EMBL" id="AWM31413.1"/>
    </source>
</evidence>
<dbReference type="InterPro" id="IPR009057">
    <property type="entry name" value="Homeodomain-like_sf"/>
</dbReference>
<dbReference type="KEGG" id="hnv:DDQ68_00580"/>
<dbReference type="SUPFAM" id="SSF46689">
    <property type="entry name" value="Homeodomain-like"/>
    <property type="match status" value="1"/>
</dbReference>
<gene>
    <name evidence="1" type="ORF">DDQ68_00580</name>
</gene>
<dbReference type="AlphaFoldDB" id="A0A2Z3GD97"/>
<name>A0A2Z3GD97_9BACT</name>
<organism evidence="1 2">
    <name type="scientific">Hymenobacter nivis</name>
    <dbReference type="NCBI Taxonomy" id="1850093"/>
    <lineage>
        <taxon>Bacteria</taxon>
        <taxon>Pseudomonadati</taxon>
        <taxon>Bacteroidota</taxon>
        <taxon>Cytophagia</taxon>
        <taxon>Cytophagales</taxon>
        <taxon>Hymenobacteraceae</taxon>
        <taxon>Hymenobacter</taxon>
    </lineage>
</organism>
<dbReference type="EMBL" id="CP029145">
    <property type="protein sequence ID" value="AWM31413.1"/>
    <property type="molecule type" value="Genomic_DNA"/>
</dbReference>
<dbReference type="Pfam" id="PF13565">
    <property type="entry name" value="HTH_32"/>
    <property type="match status" value="1"/>
</dbReference>
<reference evidence="2" key="1">
    <citation type="submission" date="2018-04" db="EMBL/GenBank/DDBJ databases">
        <title>Complete genome of Antarctic heterotrophic bacterium Hymenobacter nivis.</title>
        <authorList>
            <person name="Terashima M."/>
        </authorList>
    </citation>
    <scope>NUCLEOTIDE SEQUENCE [LARGE SCALE GENOMIC DNA]</scope>
    <source>
        <strain evidence="2">NBRC 111535</strain>
    </source>
</reference>
<proteinExistence type="predicted"/>